<dbReference type="FunFam" id="3.40.50.300:FF:001549">
    <property type="entry name" value="SUV3p ATP-dependent RNA helicase"/>
    <property type="match status" value="1"/>
</dbReference>
<keyword evidence="7" id="KW-0809">Transit peptide</keyword>
<sequence length="722" mass="82813">MISRFVIRHVRGYATLKPEQEVKATLERFSQSCRTVRNAIRSRAYERLSFEPLQNMGDDFYYENESQVAKTLQKLETYVNEELPNRLKYGLNVKSVDYIFPKYDTLPSLLVGLTRQSSEQAKFDLLVNKIVYSQLKPYKLMYTFNDPRNNQNYNNDMTFNVVDTENPADWYPNARRLKRRFIMHVGPTNSGKTYHALQRLQNCKKGYYAGPLRLLAREVYEKFTSQGVKCNLVTGEEVIISVDENGSRAGLTSGTIEMIPKNRYFDCVVIDEIQMLSDESRGHSWVNAVIGVNSKEIHLCGEVSAVPLMKRIAALTGDTVEVKDYTRLGKLEVERDAVSFKTLAKGDCIVCFNKKRILDMKAYIEQQTSFRCGVIYGALPPETRAQEATKFNDGEYDILIASDAIGMGLNLKIRRVIFSTIMKFNGRRMEKLSVSQTKQIGGRAGRFGVHGEGESVGLISSFKKSDLAPIRTTMNYPVEYLSQAALWPSDKIWIRYHSMFAKGTKLRAVLKRFQKDYEKRADPENNTFFLTNIYQVTEGADFFNMSKLDENSNFSIHDQLRLMAAPIFGSLQIRSNSAGLDYLPPLMLANLFEELILAITLRLKRSLLDYSHMLPLEVTEPMGYDELKKDAANLEITYLKKLAPGRVSEIDFSTINPVLVRLKTLETMYTAVMVFLWLTYRYPQCFVDIESAQKLKELIEARISETLDMIRNETIKKNSFKF</sequence>
<keyword evidence="5" id="KW-0347">Helicase</keyword>
<dbReference type="CDD" id="cd18805">
    <property type="entry name" value="SF2_C_suv3"/>
    <property type="match status" value="1"/>
</dbReference>
<proteinExistence type="predicted"/>
<comment type="catalytic activity">
    <reaction evidence="9">
        <text>ATP + H2O = ADP + phosphate + H(+)</text>
        <dbReference type="Rhea" id="RHEA:13065"/>
        <dbReference type="ChEBI" id="CHEBI:15377"/>
        <dbReference type="ChEBI" id="CHEBI:15378"/>
        <dbReference type="ChEBI" id="CHEBI:30616"/>
        <dbReference type="ChEBI" id="CHEBI:43474"/>
        <dbReference type="ChEBI" id="CHEBI:456216"/>
        <dbReference type="EC" id="3.6.4.13"/>
    </reaction>
</comment>
<dbReference type="GO" id="GO:0006264">
    <property type="term" value="P:mitochondrial DNA replication"/>
    <property type="evidence" value="ECO:0007669"/>
    <property type="project" value="EnsemblFungi"/>
</dbReference>
<dbReference type="SMART" id="SM00487">
    <property type="entry name" value="DEXDc"/>
    <property type="match status" value="1"/>
</dbReference>
<dbReference type="HOGENOM" id="CLU_010647_2_2_1"/>
<dbReference type="GO" id="GO:0000965">
    <property type="term" value="P:mitochondrial RNA 3'-end processing"/>
    <property type="evidence" value="ECO:0007669"/>
    <property type="project" value="TreeGrafter"/>
</dbReference>
<dbReference type="Gene3D" id="3.40.50.300">
    <property type="entry name" value="P-loop containing nucleotide triphosphate hydrolases"/>
    <property type="match status" value="2"/>
</dbReference>
<evidence type="ECO:0000256" key="6">
    <source>
        <dbReference type="ARBA" id="ARBA00022840"/>
    </source>
</evidence>
<dbReference type="SMART" id="SM00490">
    <property type="entry name" value="HELICc"/>
    <property type="match status" value="1"/>
</dbReference>
<dbReference type="Pfam" id="PF12513">
    <property type="entry name" value="SUV3_C"/>
    <property type="match status" value="1"/>
</dbReference>
<evidence type="ECO:0000256" key="5">
    <source>
        <dbReference type="ARBA" id="ARBA00022806"/>
    </source>
</evidence>
<name>W6MWP3_9ASCO</name>
<organism evidence="13 14">
    <name type="scientific">Kuraishia capsulata CBS 1993</name>
    <dbReference type="NCBI Taxonomy" id="1382522"/>
    <lineage>
        <taxon>Eukaryota</taxon>
        <taxon>Fungi</taxon>
        <taxon>Dikarya</taxon>
        <taxon>Ascomycota</taxon>
        <taxon>Saccharomycotina</taxon>
        <taxon>Pichiomycetes</taxon>
        <taxon>Pichiales</taxon>
        <taxon>Pichiaceae</taxon>
        <taxon>Kuraishia</taxon>
    </lineage>
</organism>
<evidence type="ECO:0000259" key="12">
    <source>
        <dbReference type="PROSITE" id="PS51194"/>
    </source>
</evidence>
<dbReference type="InterPro" id="IPR050699">
    <property type="entry name" value="RNA-DNA_Helicase"/>
</dbReference>
<dbReference type="GeneID" id="34521091"/>
<keyword evidence="3" id="KW-0547">Nucleotide-binding</keyword>
<reference evidence="13" key="2">
    <citation type="submission" date="2014-02" db="EMBL/GenBank/DDBJ databases">
        <title>Complete DNA sequence of /Kuraishia capsulata/ illustrates novel genomic features among budding yeasts (/Saccharomycotina/).</title>
        <authorList>
            <person name="Morales L."/>
            <person name="Noel B."/>
            <person name="Porcel B."/>
            <person name="Marcet-Houben M."/>
            <person name="Hullo M-F."/>
            <person name="Sacerdot C."/>
            <person name="Tekaia F."/>
            <person name="Leh-Louis V."/>
            <person name="Despons L."/>
            <person name="Khanna V."/>
            <person name="Aury J-M."/>
            <person name="Barbe V."/>
            <person name="Couloux A."/>
            <person name="Labadie K."/>
            <person name="Pelletier E."/>
            <person name="Souciet J-L."/>
            <person name="Boekhout T."/>
            <person name="Gabaldon T."/>
            <person name="Wincker P."/>
            <person name="Dujon B."/>
        </authorList>
    </citation>
    <scope>NUCLEOTIDE SEQUENCE</scope>
    <source>
        <strain evidence="13">CBS 1993</strain>
    </source>
</reference>
<dbReference type="PROSITE" id="PS51194">
    <property type="entry name" value="HELICASE_CTER"/>
    <property type="match status" value="1"/>
</dbReference>
<dbReference type="GO" id="GO:0003724">
    <property type="term" value="F:RNA helicase activity"/>
    <property type="evidence" value="ECO:0007669"/>
    <property type="project" value="UniProtKB-EC"/>
</dbReference>
<dbReference type="InterPro" id="IPR055206">
    <property type="entry name" value="DEXQc_SUV3"/>
</dbReference>
<dbReference type="GO" id="GO:0008859">
    <property type="term" value="F:exoribonuclease II activity"/>
    <property type="evidence" value="ECO:0007669"/>
    <property type="project" value="EnsemblFungi"/>
</dbReference>
<dbReference type="GO" id="GO:0000372">
    <property type="term" value="P:Group I intron splicing"/>
    <property type="evidence" value="ECO:0007669"/>
    <property type="project" value="EnsemblFungi"/>
</dbReference>
<evidence type="ECO:0000256" key="2">
    <source>
        <dbReference type="ARBA" id="ARBA00012552"/>
    </source>
</evidence>
<dbReference type="Proteomes" id="UP000019384">
    <property type="component" value="Unassembled WGS sequence"/>
</dbReference>
<dbReference type="Gene3D" id="1.20.58.1080">
    <property type="match status" value="1"/>
</dbReference>
<evidence type="ECO:0000256" key="4">
    <source>
        <dbReference type="ARBA" id="ARBA00022801"/>
    </source>
</evidence>
<dbReference type="PANTHER" id="PTHR12131">
    <property type="entry name" value="ATP-DEPENDENT RNA AND DNA HELICASE"/>
    <property type="match status" value="1"/>
</dbReference>
<reference evidence="13" key="1">
    <citation type="submission" date="2013-12" db="EMBL/GenBank/DDBJ databases">
        <authorList>
            <person name="Genoscope - CEA"/>
        </authorList>
    </citation>
    <scope>NUCLEOTIDE SEQUENCE</scope>
    <source>
        <strain evidence="13">CBS 1993</strain>
    </source>
</reference>
<dbReference type="InterPro" id="IPR001650">
    <property type="entry name" value="Helicase_C-like"/>
</dbReference>
<dbReference type="EC" id="3.6.4.13" evidence="2"/>
<evidence type="ECO:0000256" key="9">
    <source>
        <dbReference type="ARBA" id="ARBA00047984"/>
    </source>
</evidence>
<dbReference type="Pfam" id="PF00271">
    <property type="entry name" value="Helicase_C"/>
    <property type="match status" value="1"/>
</dbReference>
<dbReference type="Pfam" id="PF22527">
    <property type="entry name" value="DEXQc_Suv3"/>
    <property type="match status" value="1"/>
</dbReference>
<dbReference type="RefSeq" id="XP_022459703.1">
    <property type="nucleotide sequence ID" value="XM_022602128.1"/>
</dbReference>
<accession>W6MWP3</accession>
<dbReference type="CDD" id="cd17913">
    <property type="entry name" value="DEXQc_Suv3"/>
    <property type="match status" value="1"/>
</dbReference>
<dbReference type="SUPFAM" id="SSF52540">
    <property type="entry name" value="P-loop containing nucleoside triphosphate hydrolases"/>
    <property type="match status" value="1"/>
</dbReference>
<feature type="domain" description="Helicase ATP-binding" evidence="11">
    <location>
        <begin position="173"/>
        <end position="317"/>
    </location>
</feature>
<dbReference type="GO" id="GO:0000957">
    <property type="term" value="P:mitochondrial RNA catabolic process"/>
    <property type="evidence" value="ECO:0007669"/>
    <property type="project" value="EnsemblFungi"/>
</dbReference>
<dbReference type="PROSITE" id="PS51192">
    <property type="entry name" value="HELICASE_ATP_BIND_1"/>
    <property type="match status" value="1"/>
</dbReference>
<evidence type="ECO:0000256" key="7">
    <source>
        <dbReference type="ARBA" id="ARBA00022946"/>
    </source>
</evidence>
<keyword evidence="8" id="KW-0496">Mitochondrion</keyword>
<evidence type="ECO:0000313" key="13">
    <source>
        <dbReference type="EMBL" id="CDK27710.1"/>
    </source>
</evidence>
<evidence type="ECO:0000256" key="8">
    <source>
        <dbReference type="ARBA" id="ARBA00023128"/>
    </source>
</evidence>
<dbReference type="FunFam" id="3.40.50.300:FF:000269">
    <property type="entry name" value="ATP-dependent RNA helicase SUPV3L1, mitochondrial"/>
    <property type="match status" value="1"/>
</dbReference>
<dbReference type="InterPro" id="IPR014001">
    <property type="entry name" value="Helicase_ATP-bd"/>
</dbReference>
<dbReference type="EMBL" id="HG793128">
    <property type="protein sequence ID" value="CDK27710.1"/>
    <property type="molecule type" value="Genomic_DNA"/>
</dbReference>
<dbReference type="STRING" id="1382522.W6MWP3"/>
<dbReference type="GO" id="GO:0045025">
    <property type="term" value="C:mitochondrial degradosome"/>
    <property type="evidence" value="ECO:0007669"/>
    <property type="project" value="EnsemblFungi"/>
</dbReference>
<keyword evidence="14" id="KW-1185">Reference proteome</keyword>
<dbReference type="InterPro" id="IPR022192">
    <property type="entry name" value="SUV3_C"/>
</dbReference>
<feature type="domain" description="Helicase C-terminal" evidence="12">
    <location>
        <begin position="332"/>
        <end position="498"/>
    </location>
</feature>
<keyword evidence="4" id="KW-0378">Hydrolase</keyword>
<evidence type="ECO:0000256" key="3">
    <source>
        <dbReference type="ARBA" id="ARBA00022741"/>
    </source>
</evidence>
<dbReference type="InterPro" id="IPR044774">
    <property type="entry name" value="Suv3_DEXQc"/>
</dbReference>
<evidence type="ECO:0000313" key="14">
    <source>
        <dbReference type="Proteomes" id="UP000019384"/>
    </source>
</evidence>
<dbReference type="OrthoDB" id="6692397at2759"/>
<dbReference type="AlphaFoldDB" id="W6MWP3"/>
<comment type="subcellular location">
    <subcellularLocation>
        <location evidence="1">Mitochondrion</location>
    </subcellularLocation>
</comment>
<evidence type="ECO:0000259" key="11">
    <source>
        <dbReference type="PROSITE" id="PS51192"/>
    </source>
</evidence>
<dbReference type="GO" id="GO:0005524">
    <property type="term" value="F:ATP binding"/>
    <property type="evidence" value="ECO:0007669"/>
    <property type="project" value="UniProtKB-KW"/>
</dbReference>
<gene>
    <name evidence="13" type="ORF">KUCA_T00003689001</name>
</gene>
<evidence type="ECO:0000256" key="1">
    <source>
        <dbReference type="ARBA" id="ARBA00004173"/>
    </source>
</evidence>
<dbReference type="Gene3D" id="1.20.272.40">
    <property type="match status" value="1"/>
</dbReference>
<dbReference type="InterPro" id="IPR027417">
    <property type="entry name" value="P-loop_NTPase"/>
</dbReference>
<protein>
    <recommendedName>
        <fullName evidence="10">ATP-dependent RNA helicase SUV3, mitochondrial</fullName>
        <ecNumber evidence="2">3.6.4.13</ecNumber>
    </recommendedName>
</protein>
<evidence type="ECO:0000256" key="10">
    <source>
        <dbReference type="ARBA" id="ARBA00071444"/>
    </source>
</evidence>
<keyword evidence="6" id="KW-0067">ATP-binding</keyword>
<dbReference type="PANTHER" id="PTHR12131:SF1">
    <property type="entry name" value="ATP-DEPENDENT RNA HELICASE SUPV3L1, MITOCHONDRIAL-RELATED"/>
    <property type="match status" value="1"/>
</dbReference>